<comment type="similarity">
    <text evidence="1">Belongs to the ABC transporter superfamily.</text>
</comment>
<dbReference type="PANTHER" id="PTHR43820:SF4">
    <property type="entry name" value="HIGH-AFFINITY BRANCHED-CHAIN AMINO ACID TRANSPORT ATP-BINDING PROTEIN LIVF"/>
    <property type="match status" value="1"/>
</dbReference>
<dbReference type="GO" id="GO:0015807">
    <property type="term" value="P:L-amino acid transport"/>
    <property type="evidence" value="ECO:0007669"/>
    <property type="project" value="TreeGrafter"/>
</dbReference>
<evidence type="ECO:0000256" key="1">
    <source>
        <dbReference type="ARBA" id="ARBA00005417"/>
    </source>
</evidence>
<dbReference type="Proteomes" id="UP000318509">
    <property type="component" value="Unassembled WGS sequence"/>
</dbReference>
<evidence type="ECO:0000256" key="2">
    <source>
        <dbReference type="ARBA" id="ARBA00022448"/>
    </source>
</evidence>
<dbReference type="InterPro" id="IPR027417">
    <property type="entry name" value="P-loop_NTPase"/>
</dbReference>
<dbReference type="EMBL" id="VBAK01000120">
    <property type="protein sequence ID" value="TMI89659.1"/>
    <property type="molecule type" value="Genomic_DNA"/>
</dbReference>
<evidence type="ECO:0000259" key="4">
    <source>
        <dbReference type="Pfam" id="PF00005"/>
    </source>
</evidence>
<keyword evidence="5" id="KW-0547">Nucleotide-binding</keyword>
<dbReference type="GO" id="GO:0015658">
    <property type="term" value="F:branched-chain amino acid transmembrane transporter activity"/>
    <property type="evidence" value="ECO:0007669"/>
    <property type="project" value="TreeGrafter"/>
</dbReference>
<keyword evidence="5" id="KW-0067">ATP-binding</keyword>
<dbReference type="GO" id="GO:0016887">
    <property type="term" value="F:ATP hydrolysis activity"/>
    <property type="evidence" value="ECO:0007669"/>
    <property type="project" value="InterPro"/>
</dbReference>
<reference evidence="5 6" key="1">
    <citation type="journal article" date="2019" name="Nat. Microbiol.">
        <title>Mediterranean grassland soil C-N compound turnover is dependent on rainfall and depth, and is mediated by genomically divergent microorganisms.</title>
        <authorList>
            <person name="Diamond S."/>
            <person name="Andeer P.F."/>
            <person name="Li Z."/>
            <person name="Crits-Christoph A."/>
            <person name="Burstein D."/>
            <person name="Anantharaman K."/>
            <person name="Lane K.R."/>
            <person name="Thomas B.C."/>
            <person name="Pan C."/>
            <person name="Northen T.R."/>
            <person name="Banfield J.F."/>
        </authorList>
    </citation>
    <scope>NUCLEOTIDE SEQUENCE [LARGE SCALE GENOMIC DNA]</scope>
    <source>
        <strain evidence="5">NP_3</strain>
    </source>
</reference>
<feature type="domain" description="ABC transporter" evidence="4">
    <location>
        <begin position="5"/>
        <end position="86"/>
    </location>
</feature>
<feature type="non-terminal residue" evidence="5">
    <location>
        <position position="1"/>
    </location>
</feature>
<keyword evidence="2" id="KW-0813">Transport</keyword>
<organism evidence="5 6">
    <name type="scientific">Candidatus Segetimicrobium genomatis</name>
    <dbReference type="NCBI Taxonomy" id="2569760"/>
    <lineage>
        <taxon>Bacteria</taxon>
        <taxon>Bacillati</taxon>
        <taxon>Candidatus Sysuimicrobiota</taxon>
        <taxon>Candidatus Sysuimicrobiia</taxon>
        <taxon>Candidatus Sysuimicrobiales</taxon>
        <taxon>Candidatus Segetimicrobiaceae</taxon>
        <taxon>Candidatus Segetimicrobium</taxon>
    </lineage>
</organism>
<dbReference type="SUPFAM" id="SSF52540">
    <property type="entry name" value="P-loop containing nucleoside triphosphate hydrolases"/>
    <property type="match status" value="1"/>
</dbReference>
<protein>
    <submittedName>
        <fullName evidence="5">ATP-binding cassette domain-containing protein</fullName>
    </submittedName>
</protein>
<sequence>GLVQIPEGRRLWPRMTVLENLELGAYVPALRARRQETLDWVLSLFPRLGERSAQLAGTLSGGEQQMLAIGRGLMSRPRLLMLDEPSLGLAPILVREVFNIIRQINARGVTVMLVEQNVRQALEIAHRGYVLETGRIVRSGQAPDLLDDPEIKRAYLGL</sequence>
<dbReference type="AlphaFoldDB" id="A0A537K1M4"/>
<accession>A0A537K1M4</accession>
<proteinExistence type="inferred from homology"/>
<dbReference type="InterPro" id="IPR003439">
    <property type="entry name" value="ABC_transporter-like_ATP-bd"/>
</dbReference>
<dbReference type="Pfam" id="PF00005">
    <property type="entry name" value="ABC_tran"/>
    <property type="match status" value="1"/>
</dbReference>
<evidence type="ECO:0000313" key="5">
    <source>
        <dbReference type="EMBL" id="TMI89659.1"/>
    </source>
</evidence>
<gene>
    <name evidence="5" type="ORF">E6H00_09355</name>
</gene>
<comment type="caution">
    <text evidence="5">The sequence shown here is derived from an EMBL/GenBank/DDBJ whole genome shotgun (WGS) entry which is preliminary data.</text>
</comment>
<evidence type="ECO:0000256" key="3">
    <source>
        <dbReference type="ARBA" id="ARBA00022970"/>
    </source>
</evidence>
<dbReference type="GO" id="GO:0005524">
    <property type="term" value="F:ATP binding"/>
    <property type="evidence" value="ECO:0007669"/>
    <property type="project" value="UniProtKB-KW"/>
</dbReference>
<keyword evidence="3" id="KW-0029">Amino-acid transport</keyword>
<dbReference type="InterPro" id="IPR017871">
    <property type="entry name" value="ABC_transporter-like_CS"/>
</dbReference>
<dbReference type="PANTHER" id="PTHR43820">
    <property type="entry name" value="HIGH-AFFINITY BRANCHED-CHAIN AMINO ACID TRANSPORT ATP-BINDING PROTEIN LIVF"/>
    <property type="match status" value="1"/>
</dbReference>
<evidence type="ECO:0000313" key="6">
    <source>
        <dbReference type="Proteomes" id="UP000318509"/>
    </source>
</evidence>
<dbReference type="Gene3D" id="3.40.50.300">
    <property type="entry name" value="P-loop containing nucleotide triphosphate hydrolases"/>
    <property type="match status" value="1"/>
</dbReference>
<dbReference type="InterPro" id="IPR052156">
    <property type="entry name" value="BCAA_Transport_ATP-bd_LivF"/>
</dbReference>
<dbReference type="PROSITE" id="PS00211">
    <property type="entry name" value="ABC_TRANSPORTER_1"/>
    <property type="match status" value="1"/>
</dbReference>
<name>A0A537K1M4_9BACT</name>